<keyword evidence="2" id="KW-1185">Reference proteome</keyword>
<proteinExistence type="predicted"/>
<sequence length="40" mass="4459">MNIESKLLLAVSTAIVILSFWVLPNISIHTEVIRKLIIGI</sequence>
<evidence type="ECO:0000313" key="2">
    <source>
        <dbReference type="Proteomes" id="UP000002217"/>
    </source>
</evidence>
<dbReference type="KEGG" id="dae:Dtox_3534"/>
<accession>C8VVW3</accession>
<protein>
    <submittedName>
        <fullName evidence="1">Uncharacterized protein</fullName>
    </submittedName>
</protein>
<organism evidence="1 2">
    <name type="scientific">Desulfofarcimen acetoxidans (strain ATCC 49208 / DSM 771 / KCTC 5769 / VKM B-1644 / 5575)</name>
    <name type="common">Desulfotomaculum acetoxidans</name>
    <dbReference type="NCBI Taxonomy" id="485916"/>
    <lineage>
        <taxon>Bacteria</taxon>
        <taxon>Bacillati</taxon>
        <taxon>Bacillota</taxon>
        <taxon>Clostridia</taxon>
        <taxon>Eubacteriales</taxon>
        <taxon>Peptococcaceae</taxon>
        <taxon>Desulfofarcimen</taxon>
    </lineage>
</organism>
<dbReference type="Proteomes" id="UP000002217">
    <property type="component" value="Chromosome"/>
</dbReference>
<reference evidence="1 2" key="1">
    <citation type="journal article" date="2009" name="Stand. Genomic Sci.">
        <title>Complete genome sequence of Desulfotomaculum acetoxidans type strain (5575).</title>
        <authorList>
            <person name="Spring S."/>
            <person name="Lapidus A."/>
            <person name="Schroder M."/>
            <person name="Gleim D."/>
            <person name="Sims D."/>
            <person name="Meincke L."/>
            <person name="Glavina Del Rio T."/>
            <person name="Tice H."/>
            <person name="Copeland A."/>
            <person name="Cheng J.F."/>
            <person name="Lucas S."/>
            <person name="Chen F."/>
            <person name="Nolan M."/>
            <person name="Bruce D."/>
            <person name="Goodwin L."/>
            <person name="Pitluck S."/>
            <person name="Ivanova N."/>
            <person name="Mavromatis K."/>
            <person name="Mikhailova N."/>
            <person name="Pati A."/>
            <person name="Chen A."/>
            <person name="Palaniappan K."/>
            <person name="Land M."/>
            <person name="Hauser L."/>
            <person name="Chang Y.J."/>
            <person name="Jeffries C.D."/>
            <person name="Chain P."/>
            <person name="Saunders E."/>
            <person name="Brettin T."/>
            <person name="Detter J.C."/>
            <person name="Goker M."/>
            <person name="Bristow J."/>
            <person name="Eisen J.A."/>
            <person name="Markowitz V."/>
            <person name="Hugenholtz P."/>
            <person name="Kyrpides N.C."/>
            <person name="Klenk H.P."/>
            <person name="Han C."/>
        </authorList>
    </citation>
    <scope>NUCLEOTIDE SEQUENCE [LARGE SCALE GENOMIC DNA]</scope>
    <source>
        <strain evidence="2">ATCC 49208 / DSM 771 / VKM B-1644</strain>
    </source>
</reference>
<dbReference type="AlphaFoldDB" id="C8VVW3"/>
<dbReference type="EMBL" id="CP001720">
    <property type="protein sequence ID" value="ACV64250.1"/>
    <property type="molecule type" value="Genomic_DNA"/>
</dbReference>
<dbReference type="HOGENOM" id="CLU_3288426_0_0_9"/>
<dbReference type="STRING" id="485916.Dtox_3534"/>
<gene>
    <name evidence="1" type="ordered locus">Dtox_3534</name>
</gene>
<name>C8VVW3_DESAS</name>
<evidence type="ECO:0000313" key="1">
    <source>
        <dbReference type="EMBL" id="ACV64250.1"/>
    </source>
</evidence>
<dbReference type="RefSeq" id="WP_015758940.1">
    <property type="nucleotide sequence ID" value="NC_013216.1"/>
</dbReference>